<accession>A0AAV5PGV0</accession>
<proteinExistence type="predicted"/>
<dbReference type="RefSeq" id="WP_014564900.1">
    <property type="nucleotide sequence ID" value="NZ_BSWK01000016.1"/>
</dbReference>
<keyword evidence="1" id="KW-0472">Membrane</keyword>
<evidence type="ECO:0000313" key="3">
    <source>
        <dbReference type="Proteomes" id="UP001165243"/>
    </source>
</evidence>
<evidence type="ECO:0000256" key="1">
    <source>
        <dbReference type="SAM" id="Phobius"/>
    </source>
</evidence>
<feature type="transmembrane region" description="Helical" evidence="1">
    <location>
        <begin position="51"/>
        <end position="69"/>
    </location>
</feature>
<feature type="transmembrane region" description="Helical" evidence="1">
    <location>
        <begin position="309"/>
        <end position="329"/>
    </location>
</feature>
<feature type="transmembrane region" description="Helical" evidence="1">
    <location>
        <begin position="20"/>
        <end position="39"/>
    </location>
</feature>
<gene>
    <name evidence="2" type="ORF">ME0900_12360</name>
</gene>
<feature type="transmembrane region" description="Helical" evidence="1">
    <location>
        <begin position="81"/>
        <end position="102"/>
    </location>
</feature>
<feature type="transmembrane region" description="Helical" evidence="1">
    <location>
        <begin position="180"/>
        <end position="196"/>
    </location>
</feature>
<feature type="transmembrane region" description="Helical" evidence="1">
    <location>
        <begin position="202"/>
        <end position="220"/>
    </location>
</feature>
<reference evidence="2" key="1">
    <citation type="submission" date="2023-04" db="EMBL/GenBank/DDBJ databases">
        <title>Draft genome sequences of Lactobacillus delbrueckii subsp. bulgaricus ME-900 and ME-901 with improved acid tolerance.</title>
        <authorList>
            <person name="Ishida T."/>
            <person name="Yamamoto E."/>
            <person name="Koizumi A."/>
            <person name="Fujiwara S."/>
            <person name="Makino S."/>
            <person name="Kano H."/>
            <person name="Kimura K."/>
        </authorList>
    </citation>
    <scope>NUCLEOTIDE SEQUENCE</scope>
    <source>
        <strain evidence="2">ME-900</strain>
    </source>
</reference>
<organism evidence="2 3">
    <name type="scientific">Lactobacillus delbrueckii subsp. bulgaricus</name>
    <dbReference type="NCBI Taxonomy" id="1585"/>
    <lineage>
        <taxon>Bacteria</taxon>
        <taxon>Bacillati</taxon>
        <taxon>Bacillota</taxon>
        <taxon>Bacilli</taxon>
        <taxon>Lactobacillales</taxon>
        <taxon>Lactobacillaceae</taxon>
        <taxon>Lactobacillus</taxon>
    </lineage>
</organism>
<feature type="transmembrane region" description="Helical" evidence="1">
    <location>
        <begin position="276"/>
        <end position="303"/>
    </location>
</feature>
<dbReference type="Proteomes" id="UP001165243">
    <property type="component" value="Unassembled WGS sequence"/>
</dbReference>
<comment type="caution">
    <text evidence="2">The sequence shown here is derived from an EMBL/GenBank/DDBJ whole genome shotgun (WGS) entry which is preliminary data.</text>
</comment>
<evidence type="ECO:0000313" key="2">
    <source>
        <dbReference type="EMBL" id="GMB86863.1"/>
    </source>
</evidence>
<dbReference type="AlphaFoldDB" id="A0AAV5PGV0"/>
<name>A0AAV5PGV0_LACDE</name>
<dbReference type="EMBL" id="BSWK01000016">
    <property type="protein sequence ID" value="GMB86863.1"/>
    <property type="molecule type" value="Genomic_DNA"/>
</dbReference>
<feature type="transmembrane region" description="Helical" evidence="1">
    <location>
        <begin position="149"/>
        <end position="168"/>
    </location>
</feature>
<keyword evidence="1" id="KW-0812">Transmembrane</keyword>
<sequence length="332" mass="37749">MIDRLGVFNQHAAVNLLDYYTTIEIIISLFIAGLLALVYKNIHYSKQRKRNSYWSLGLLLIINLIEWTSVMLDGFSGQYRIWLVINKFLNHSLIPFLGYFVIHIWVRHSKYDRLLAVLLTGNVLFQLASIATGWTFSIDQNNHYHQGRYYYVYFIICIIVMFAIVSAYHQFEQKTFSGDCLFMFYTFFVVFLGIVIQEVSGGALRTTSLTITIGMCFLLNRFNNFTQKVSDLKISRDNVVMRTDMTDIMTGIVKAGGLTVCACLYSGDRGQVGGTIMFTISFLILLIFLTIVAVPVAIAAFLLKVSFKILGWLIGICFTLALLISLLLISVM</sequence>
<feature type="transmembrane region" description="Helical" evidence="1">
    <location>
        <begin position="114"/>
        <end position="137"/>
    </location>
</feature>
<keyword evidence="1" id="KW-1133">Transmembrane helix</keyword>
<protein>
    <submittedName>
        <fullName evidence="2">Uncharacterized protein</fullName>
    </submittedName>
</protein>